<evidence type="ECO:0000313" key="7">
    <source>
        <dbReference type="EMBL" id="BBG22913.1"/>
    </source>
</evidence>
<evidence type="ECO:0000313" key="10">
    <source>
        <dbReference type="Proteomes" id="UP000325030"/>
    </source>
</evidence>
<proteinExistence type="predicted"/>
<feature type="transmembrane region" description="Helical" evidence="5">
    <location>
        <begin position="303"/>
        <end position="321"/>
    </location>
</feature>
<comment type="subcellular location">
    <subcellularLocation>
        <location evidence="1">Membrane</location>
        <topology evidence="1">Multi-pass membrane protein</topology>
    </subcellularLocation>
</comment>
<name>A0A510DZL1_9CREN</name>
<dbReference type="GO" id="GO:0005886">
    <property type="term" value="C:plasma membrane"/>
    <property type="evidence" value="ECO:0007669"/>
    <property type="project" value="TreeGrafter"/>
</dbReference>
<evidence type="ECO:0000256" key="5">
    <source>
        <dbReference type="SAM" id="Phobius"/>
    </source>
</evidence>
<keyword evidence="4 5" id="KW-0472">Membrane</keyword>
<evidence type="ECO:0000256" key="1">
    <source>
        <dbReference type="ARBA" id="ARBA00004141"/>
    </source>
</evidence>
<evidence type="ECO:0000313" key="9">
    <source>
        <dbReference type="Proteomes" id="UP000322983"/>
    </source>
</evidence>
<evidence type="ECO:0000256" key="4">
    <source>
        <dbReference type="ARBA" id="ARBA00023136"/>
    </source>
</evidence>
<gene>
    <name evidence="7" type="ORF">IC006_0197</name>
    <name evidence="8" type="ORF">IC007_0178</name>
</gene>
<feature type="transmembrane region" description="Helical" evidence="5">
    <location>
        <begin position="239"/>
        <end position="259"/>
    </location>
</feature>
<dbReference type="PANTHER" id="PTHR23508:SF10">
    <property type="entry name" value="CARBOXYLIC ACID TRANSPORTER PROTEIN HOMOLOG"/>
    <property type="match status" value="1"/>
</dbReference>
<keyword evidence="9" id="KW-1185">Reference proteome</keyword>
<dbReference type="OrthoDB" id="117970at2157"/>
<keyword evidence="2 5" id="KW-0812">Transmembrane</keyword>
<dbReference type="EMBL" id="AP018929">
    <property type="protein sequence ID" value="BBG22913.1"/>
    <property type="molecule type" value="Genomic_DNA"/>
</dbReference>
<keyword evidence="3 5" id="KW-1133">Transmembrane helix</keyword>
<feature type="domain" description="Major facilitator superfamily (MFS) profile" evidence="6">
    <location>
        <begin position="7"/>
        <end position="389"/>
    </location>
</feature>
<dbReference type="PANTHER" id="PTHR23508">
    <property type="entry name" value="CARBOXYLIC ACID TRANSPORTER PROTEIN HOMOLOG"/>
    <property type="match status" value="1"/>
</dbReference>
<feature type="transmembrane region" description="Helical" evidence="5">
    <location>
        <begin position="38"/>
        <end position="61"/>
    </location>
</feature>
<feature type="transmembrane region" description="Helical" evidence="5">
    <location>
        <begin position="203"/>
        <end position="227"/>
    </location>
</feature>
<dbReference type="Proteomes" id="UP000322983">
    <property type="component" value="Chromosome"/>
</dbReference>
<dbReference type="InterPro" id="IPR036259">
    <property type="entry name" value="MFS_trans_sf"/>
</dbReference>
<organism evidence="8 10">
    <name type="scientific">Sulfuracidifex tepidarius</name>
    <dbReference type="NCBI Taxonomy" id="1294262"/>
    <lineage>
        <taxon>Archaea</taxon>
        <taxon>Thermoproteota</taxon>
        <taxon>Thermoprotei</taxon>
        <taxon>Sulfolobales</taxon>
        <taxon>Sulfolobaceae</taxon>
        <taxon>Sulfuracidifex</taxon>
    </lineage>
</organism>
<dbReference type="STRING" id="1294262.GCA_001316085_02909"/>
<feature type="transmembrane region" description="Helical" evidence="5">
    <location>
        <begin position="12"/>
        <end position="32"/>
    </location>
</feature>
<evidence type="ECO:0000256" key="3">
    <source>
        <dbReference type="ARBA" id="ARBA00022989"/>
    </source>
</evidence>
<sequence>MRSYVHAVLSSSLGWAGNIYDLVIITYAYTFLHSHLDIPYAYLTVLFALGLAGRAIGAFYFGKLADIKGRKTVAMIGTAGYSLSQLAFSFTFFLPAMLLLRAIEGIFMGAQWTSGTVLAVESAPPKKLQLVNSVVQAGYAMGYAMTGVVYALVGQISSFQQYEMFMITGAIPLMIVPYIALMVQERFVPTNNMFMKVNVKDYYGYLIKASLAMSGMFIAYMAVFSIYPDYASLNGFSSFELGTVMAIANGIQAFSYVLFARLTSFASTSRLIYFGLIGIIIAAFLSMPLLPSIKAIPVMSSGIILYAFSIGFWPLISSLVVSSVPPEVRAFITGTSYNLGAVWGGVVSALLGVFIQAFGMSTLPFFIDGLEGIAVSVVFISIFTWPKRTPVPVST</sequence>
<feature type="transmembrane region" description="Helical" evidence="5">
    <location>
        <begin position="165"/>
        <end position="183"/>
    </location>
</feature>
<evidence type="ECO:0000256" key="2">
    <source>
        <dbReference type="ARBA" id="ARBA00022692"/>
    </source>
</evidence>
<dbReference type="EMBL" id="AP018930">
    <property type="protein sequence ID" value="BBG25673.1"/>
    <property type="molecule type" value="Genomic_DNA"/>
</dbReference>
<dbReference type="InterPro" id="IPR011701">
    <property type="entry name" value="MFS"/>
</dbReference>
<accession>A0A510DZL1</accession>
<dbReference type="Proteomes" id="UP000325030">
    <property type="component" value="Chromosome"/>
</dbReference>
<evidence type="ECO:0000313" key="8">
    <source>
        <dbReference type="EMBL" id="BBG25673.1"/>
    </source>
</evidence>
<protein>
    <submittedName>
        <fullName evidence="8">Sialic acid transporter</fullName>
    </submittedName>
</protein>
<dbReference type="Pfam" id="PF07690">
    <property type="entry name" value="MFS_1"/>
    <property type="match status" value="1"/>
</dbReference>
<dbReference type="InterPro" id="IPR020846">
    <property type="entry name" value="MFS_dom"/>
</dbReference>
<reference evidence="8 9" key="2">
    <citation type="journal article" date="2020" name="Int. J. Syst. Evol. Microbiol.">
        <title>Sulfuracidifex tepidarius gen. nov., sp. nov. and transfer of Sulfolobus metallicus Huber and Stetter 1992 to the genus Sulfuracidifex as Sulfuracidifex metallicus comb. nov.</title>
        <authorList>
            <person name="Itoh T."/>
            <person name="Miura T."/>
            <person name="Sakai H.D."/>
            <person name="Kato S."/>
            <person name="Ohkuma M."/>
            <person name="Takashina T."/>
        </authorList>
    </citation>
    <scope>NUCLEOTIDE SEQUENCE</scope>
    <source>
        <strain evidence="7 9">IC-006</strain>
        <strain evidence="8">IC-007</strain>
    </source>
</reference>
<dbReference type="Gene3D" id="1.20.1250.20">
    <property type="entry name" value="MFS general substrate transporter like domains"/>
    <property type="match status" value="2"/>
</dbReference>
<evidence type="ECO:0000259" key="6">
    <source>
        <dbReference type="PROSITE" id="PS50850"/>
    </source>
</evidence>
<feature type="transmembrane region" description="Helical" evidence="5">
    <location>
        <begin position="73"/>
        <end position="98"/>
    </location>
</feature>
<feature type="transmembrane region" description="Helical" evidence="5">
    <location>
        <begin position="341"/>
        <end position="358"/>
    </location>
</feature>
<feature type="transmembrane region" description="Helical" evidence="5">
    <location>
        <begin position="365"/>
        <end position="385"/>
    </location>
</feature>
<dbReference type="GeneID" id="41716688"/>
<dbReference type="PROSITE" id="PS50850">
    <property type="entry name" value="MFS"/>
    <property type="match status" value="1"/>
</dbReference>
<dbReference type="AlphaFoldDB" id="A0A510DZL1"/>
<reference evidence="10" key="1">
    <citation type="submission" date="2018-09" db="EMBL/GenBank/DDBJ databases">
        <title>Complete Genome Sequencing of Sulfolobus sp. JCM 16834.</title>
        <authorList>
            <person name="Kato S."/>
            <person name="Itoh T."/>
            <person name="Ohkuma M."/>
        </authorList>
    </citation>
    <scope>NUCLEOTIDE SEQUENCE [LARGE SCALE GENOMIC DNA]</scope>
    <source>
        <strain evidence="10">IC-007</strain>
    </source>
</reference>
<feature type="transmembrane region" description="Helical" evidence="5">
    <location>
        <begin position="134"/>
        <end position="153"/>
    </location>
</feature>
<dbReference type="KEGG" id="step:IC006_0197"/>
<accession>A0A510DRX5</accession>
<feature type="transmembrane region" description="Helical" evidence="5">
    <location>
        <begin position="271"/>
        <end position="291"/>
    </location>
</feature>
<dbReference type="GO" id="GO:0046943">
    <property type="term" value="F:carboxylic acid transmembrane transporter activity"/>
    <property type="evidence" value="ECO:0007669"/>
    <property type="project" value="TreeGrafter"/>
</dbReference>
<dbReference type="RefSeq" id="WP_149528215.1">
    <property type="nucleotide sequence ID" value="NZ_AP018929.1"/>
</dbReference>
<dbReference type="SUPFAM" id="SSF103473">
    <property type="entry name" value="MFS general substrate transporter"/>
    <property type="match status" value="1"/>
</dbReference>